<evidence type="ECO:0000313" key="2">
    <source>
        <dbReference type="WBParaSite" id="ES5_v2.g25183.t1"/>
    </source>
</evidence>
<evidence type="ECO:0000313" key="1">
    <source>
        <dbReference type="Proteomes" id="UP000887579"/>
    </source>
</evidence>
<dbReference type="WBParaSite" id="ES5_v2.g25183.t1">
    <property type="protein sequence ID" value="ES5_v2.g25183.t1"/>
    <property type="gene ID" value="ES5_v2.g25183"/>
</dbReference>
<accession>A0AC34G6L4</accession>
<protein>
    <submittedName>
        <fullName evidence="2">Uncharacterized protein</fullName>
    </submittedName>
</protein>
<reference evidence="2" key="1">
    <citation type="submission" date="2022-11" db="UniProtKB">
        <authorList>
            <consortium name="WormBaseParasite"/>
        </authorList>
    </citation>
    <scope>IDENTIFICATION</scope>
</reference>
<sequence>MRECALYVIKHACGLETMKALNTSISIGYLRTERKERLHLDFDVFQIPIDPRCNGL</sequence>
<proteinExistence type="predicted"/>
<organism evidence="1 2">
    <name type="scientific">Panagrolaimus sp. ES5</name>
    <dbReference type="NCBI Taxonomy" id="591445"/>
    <lineage>
        <taxon>Eukaryota</taxon>
        <taxon>Metazoa</taxon>
        <taxon>Ecdysozoa</taxon>
        <taxon>Nematoda</taxon>
        <taxon>Chromadorea</taxon>
        <taxon>Rhabditida</taxon>
        <taxon>Tylenchina</taxon>
        <taxon>Panagrolaimomorpha</taxon>
        <taxon>Panagrolaimoidea</taxon>
        <taxon>Panagrolaimidae</taxon>
        <taxon>Panagrolaimus</taxon>
    </lineage>
</organism>
<name>A0AC34G6L4_9BILA</name>
<dbReference type="Proteomes" id="UP000887579">
    <property type="component" value="Unplaced"/>
</dbReference>